<organism evidence="2 3">
    <name type="scientific">Clitoria ternatea</name>
    <name type="common">Butterfly pea</name>
    <dbReference type="NCBI Taxonomy" id="43366"/>
    <lineage>
        <taxon>Eukaryota</taxon>
        <taxon>Viridiplantae</taxon>
        <taxon>Streptophyta</taxon>
        <taxon>Embryophyta</taxon>
        <taxon>Tracheophyta</taxon>
        <taxon>Spermatophyta</taxon>
        <taxon>Magnoliopsida</taxon>
        <taxon>eudicotyledons</taxon>
        <taxon>Gunneridae</taxon>
        <taxon>Pentapetalae</taxon>
        <taxon>rosids</taxon>
        <taxon>fabids</taxon>
        <taxon>Fabales</taxon>
        <taxon>Fabaceae</taxon>
        <taxon>Papilionoideae</taxon>
        <taxon>50 kb inversion clade</taxon>
        <taxon>NPAAA clade</taxon>
        <taxon>indigoferoid/millettioid clade</taxon>
        <taxon>Phaseoleae</taxon>
        <taxon>Clitoria</taxon>
    </lineage>
</organism>
<dbReference type="Proteomes" id="UP001359559">
    <property type="component" value="Unassembled WGS sequence"/>
</dbReference>
<comment type="caution">
    <text evidence="2">The sequence shown here is derived from an EMBL/GenBank/DDBJ whole genome shotgun (WGS) entry which is preliminary data.</text>
</comment>
<dbReference type="EMBL" id="JAYKXN010000002">
    <property type="protein sequence ID" value="KAK7311447.1"/>
    <property type="molecule type" value="Genomic_DNA"/>
</dbReference>
<sequence>MSIFELVSVLLYAYKMHEFDSNLVWELKTKYEALKRENYELKALKRRWDADSAAFAEVKMENTRMAKAVKHYLDIIKYFRAENNKLACENRKHEEFSESLELTTAMNEIKGPTTFERNGDTQHSPSPNKGKF</sequence>
<dbReference type="AlphaFoldDB" id="A0AAN9PV71"/>
<evidence type="ECO:0000256" key="1">
    <source>
        <dbReference type="SAM" id="MobiDB-lite"/>
    </source>
</evidence>
<feature type="region of interest" description="Disordered" evidence="1">
    <location>
        <begin position="109"/>
        <end position="132"/>
    </location>
</feature>
<reference evidence="2 3" key="1">
    <citation type="submission" date="2024-01" db="EMBL/GenBank/DDBJ databases">
        <title>The genomes of 5 underutilized Papilionoideae crops provide insights into root nodulation and disease resistance.</title>
        <authorList>
            <person name="Yuan L."/>
        </authorList>
    </citation>
    <scope>NUCLEOTIDE SEQUENCE [LARGE SCALE GENOMIC DNA]</scope>
    <source>
        <strain evidence="2">LY-2023</strain>
        <tissue evidence="2">Leaf</tissue>
    </source>
</reference>
<keyword evidence="3" id="KW-1185">Reference proteome</keyword>
<proteinExistence type="predicted"/>
<protein>
    <submittedName>
        <fullName evidence="2">Uncharacterized protein</fullName>
    </submittedName>
</protein>
<gene>
    <name evidence="2" type="ORF">RJT34_09591</name>
</gene>
<evidence type="ECO:0000313" key="2">
    <source>
        <dbReference type="EMBL" id="KAK7311447.1"/>
    </source>
</evidence>
<feature type="compositionally biased region" description="Polar residues" evidence="1">
    <location>
        <begin position="121"/>
        <end position="132"/>
    </location>
</feature>
<accession>A0AAN9PV71</accession>
<evidence type="ECO:0000313" key="3">
    <source>
        <dbReference type="Proteomes" id="UP001359559"/>
    </source>
</evidence>
<name>A0AAN9PV71_CLITE</name>